<sequence length="142" mass="13157">MALNKQVQFVHQDKTEPGQIIEQVAVFDADGNPVDITAGGGSSVTSVKATGLAAGATPTAALADGVLTLGIPAGATGPAGPAGAAGARGATGPAGPAGVAGAAGKSVTGLALTTDASGKVTGGTVTFSDKTTAAITVTTATA</sequence>
<feature type="region of interest" description="Disordered" evidence="1">
    <location>
        <begin position="77"/>
        <end position="102"/>
    </location>
</feature>
<evidence type="ECO:0000313" key="2">
    <source>
        <dbReference type="EMBL" id="NMM99332.1"/>
    </source>
</evidence>
<dbReference type="Proteomes" id="UP000543419">
    <property type="component" value="Unassembled WGS sequence"/>
</dbReference>
<name>A0A7Y0HYH1_9BIFI</name>
<comment type="caution">
    <text evidence="2">The sequence shown here is derived from an EMBL/GenBank/DDBJ whole genome shotgun (WGS) entry which is preliminary data.</text>
</comment>
<organism evidence="2 3">
    <name type="scientific">Bifidobacterium olomucense</name>
    <dbReference type="NCBI Taxonomy" id="2675324"/>
    <lineage>
        <taxon>Bacteria</taxon>
        <taxon>Bacillati</taxon>
        <taxon>Actinomycetota</taxon>
        <taxon>Actinomycetes</taxon>
        <taxon>Bifidobacteriales</taxon>
        <taxon>Bifidobacteriaceae</taxon>
        <taxon>Bifidobacterium</taxon>
    </lineage>
</organism>
<proteinExistence type="predicted"/>
<protein>
    <submittedName>
        <fullName evidence="2">Phosphoenolpyruvate synthase</fullName>
    </submittedName>
</protein>
<keyword evidence="2" id="KW-0670">Pyruvate</keyword>
<keyword evidence="3" id="KW-1185">Reference proteome</keyword>
<dbReference type="AlphaFoldDB" id="A0A7Y0HYH1"/>
<gene>
    <name evidence="2" type="ORF">G1C97_2290</name>
</gene>
<evidence type="ECO:0000256" key="1">
    <source>
        <dbReference type="SAM" id="MobiDB-lite"/>
    </source>
</evidence>
<evidence type="ECO:0000313" key="3">
    <source>
        <dbReference type="Proteomes" id="UP000543419"/>
    </source>
</evidence>
<dbReference type="EMBL" id="JAAIIG010000020">
    <property type="protein sequence ID" value="NMM99332.1"/>
    <property type="molecule type" value="Genomic_DNA"/>
</dbReference>
<accession>A0A7Y0HYH1</accession>
<dbReference type="RefSeq" id="WP_169241872.1">
    <property type="nucleotide sequence ID" value="NZ_JAAIIG010000020.1"/>
</dbReference>
<reference evidence="2 3" key="1">
    <citation type="submission" date="2020-02" db="EMBL/GenBank/DDBJ databases">
        <title>Characterization of phylogenetic diversity of novel bifidobacterial species isolated in Czech ZOOs.</title>
        <authorList>
            <person name="Lugli G.A."/>
            <person name="Vera N.B."/>
            <person name="Ventura M."/>
        </authorList>
    </citation>
    <scope>NUCLEOTIDE SEQUENCE [LARGE SCALE GENOMIC DNA]</scope>
    <source>
        <strain evidence="2 3">DSM 109959</strain>
    </source>
</reference>